<organism evidence="2 3">
    <name type="scientific">Flavonifractor plautii</name>
    <name type="common">Fusobacterium plautii</name>
    <dbReference type="NCBI Taxonomy" id="292800"/>
    <lineage>
        <taxon>Bacteria</taxon>
        <taxon>Bacillati</taxon>
        <taxon>Bacillota</taxon>
        <taxon>Clostridia</taxon>
        <taxon>Eubacteriales</taxon>
        <taxon>Oscillospiraceae</taxon>
        <taxon>Flavonifractor</taxon>
    </lineage>
</organism>
<dbReference type="EMBL" id="CYZT01000980">
    <property type="protein sequence ID" value="CUQ36856.1"/>
    <property type="molecule type" value="Genomic_DNA"/>
</dbReference>
<feature type="compositionally biased region" description="Polar residues" evidence="1">
    <location>
        <begin position="29"/>
        <end position="38"/>
    </location>
</feature>
<feature type="compositionally biased region" description="Low complexity" evidence="1">
    <location>
        <begin position="12"/>
        <end position="24"/>
    </location>
</feature>
<proteinExistence type="predicted"/>
<feature type="region of interest" description="Disordered" evidence="1">
    <location>
        <begin position="1"/>
        <end position="46"/>
    </location>
</feature>
<dbReference type="Proteomes" id="UP000095746">
    <property type="component" value="Unassembled WGS sequence"/>
</dbReference>
<protein>
    <submittedName>
        <fullName evidence="2">Uncharacterized protein</fullName>
    </submittedName>
</protein>
<evidence type="ECO:0000256" key="1">
    <source>
        <dbReference type="SAM" id="MobiDB-lite"/>
    </source>
</evidence>
<gene>
    <name evidence="2" type="ORF">ERS852411_04308</name>
</gene>
<evidence type="ECO:0000313" key="3">
    <source>
        <dbReference type="Proteomes" id="UP000095746"/>
    </source>
</evidence>
<evidence type="ECO:0000313" key="2">
    <source>
        <dbReference type="EMBL" id="CUQ36856.1"/>
    </source>
</evidence>
<reference evidence="2 3" key="1">
    <citation type="submission" date="2015-09" db="EMBL/GenBank/DDBJ databases">
        <authorList>
            <consortium name="Pathogen Informatics"/>
        </authorList>
    </citation>
    <scope>NUCLEOTIDE SEQUENCE [LARGE SCALE GENOMIC DNA]</scope>
    <source>
        <strain evidence="2 3">2789STDY5608854</strain>
    </source>
</reference>
<dbReference type="AlphaFoldDB" id="A0A174VTX8"/>
<sequence>MCRRKSWPRPAPSAAPSMMPGMSARTKETPSSTYTTPRLGNKVVKW</sequence>
<name>A0A174VTX8_FLAPL</name>
<accession>A0A174VTX8</accession>